<keyword evidence="7" id="KW-0676">Redox-active center</keyword>
<dbReference type="PROSITE" id="PS51352">
    <property type="entry name" value="THIOREDOXIN_2"/>
    <property type="match status" value="1"/>
</dbReference>
<organism evidence="11 12">
    <name type="scientific">Commensalibacter papalotli</name>
    <name type="common">ex Botero et al. 2024</name>
    <dbReference type="NCBI Taxonomy" id="2972766"/>
    <lineage>
        <taxon>Bacteria</taxon>
        <taxon>Pseudomonadati</taxon>
        <taxon>Pseudomonadota</taxon>
        <taxon>Alphaproteobacteria</taxon>
        <taxon>Acetobacterales</taxon>
        <taxon>Acetobacteraceae</taxon>
    </lineage>
</organism>
<evidence type="ECO:0000256" key="9">
    <source>
        <dbReference type="ARBA" id="ARBA00047572"/>
    </source>
</evidence>
<dbReference type="InterPro" id="IPR000866">
    <property type="entry name" value="AhpC/TSA"/>
</dbReference>
<evidence type="ECO:0000256" key="5">
    <source>
        <dbReference type="ARBA" id="ARBA00022862"/>
    </source>
</evidence>
<dbReference type="InterPro" id="IPR024706">
    <property type="entry name" value="Peroxiredoxin_AhpC-typ"/>
</dbReference>
<dbReference type="InterPro" id="IPR036249">
    <property type="entry name" value="Thioredoxin-like_sf"/>
</dbReference>
<evidence type="ECO:0000256" key="4">
    <source>
        <dbReference type="ARBA" id="ARBA00022559"/>
    </source>
</evidence>
<evidence type="ECO:0000256" key="8">
    <source>
        <dbReference type="ARBA" id="ARBA00032077"/>
    </source>
</evidence>
<dbReference type="SUPFAM" id="SSF52833">
    <property type="entry name" value="Thioredoxin-like"/>
    <property type="match status" value="1"/>
</dbReference>
<evidence type="ECO:0000313" key="11">
    <source>
        <dbReference type="EMBL" id="CAI3942679.1"/>
    </source>
</evidence>
<gene>
    <name evidence="11" type="ORF">R83534S58_LOCUS1226</name>
</gene>
<dbReference type="InterPro" id="IPR050217">
    <property type="entry name" value="Peroxiredoxin"/>
</dbReference>
<proteinExistence type="predicted"/>
<evidence type="ECO:0000256" key="7">
    <source>
        <dbReference type="ARBA" id="ARBA00023284"/>
    </source>
</evidence>
<evidence type="ECO:0000256" key="1">
    <source>
        <dbReference type="ARBA" id="ARBA00011654"/>
    </source>
</evidence>
<comment type="caution">
    <text evidence="11">The sequence shown here is derived from an EMBL/GenBank/DDBJ whole genome shotgun (WGS) entry which is preliminary data.</text>
</comment>
<evidence type="ECO:0000256" key="3">
    <source>
        <dbReference type="ARBA" id="ARBA00017462"/>
    </source>
</evidence>
<dbReference type="Proteomes" id="UP001154272">
    <property type="component" value="Unassembled WGS sequence"/>
</dbReference>
<evidence type="ECO:0000259" key="10">
    <source>
        <dbReference type="PROSITE" id="PS51352"/>
    </source>
</evidence>
<keyword evidence="12" id="KW-1185">Reference proteome</keyword>
<dbReference type="PIRSF" id="PIRSF000239">
    <property type="entry name" value="AHPC"/>
    <property type="match status" value="1"/>
</dbReference>
<comment type="subunit">
    <text evidence="1">Homodimer; disulfide-linked, upon oxidation. 5 homodimers assemble to form a ring-like decamer.</text>
</comment>
<dbReference type="InterPro" id="IPR013766">
    <property type="entry name" value="Thioredoxin_domain"/>
</dbReference>
<reference evidence="11" key="1">
    <citation type="submission" date="2022-10" db="EMBL/GenBank/DDBJ databases">
        <authorList>
            <person name="Botero Cardona J."/>
        </authorList>
    </citation>
    <scope>NUCLEOTIDE SEQUENCE</scope>
    <source>
        <strain evidence="11">R-83534</strain>
    </source>
</reference>
<dbReference type="CDD" id="cd03015">
    <property type="entry name" value="PRX_Typ2cys"/>
    <property type="match status" value="1"/>
</dbReference>
<dbReference type="Pfam" id="PF00578">
    <property type="entry name" value="AhpC-TSA"/>
    <property type="match status" value="1"/>
</dbReference>
<name>A0ABN8WET0_9PROT</name>
<sequence>MEINMLTVGDQFPSFSLEAVAAGQAGLDQGAEGKFQTISNKDDSGKWKLFFFWPMDFTFICPTEIVAFSDMAKEFASRDVAVYGLSIDSAFVHLNWRLHNAQLKNLNIPMLADNKRELSSALGVLHYEAGVNLRATFVVDPKGIIRHVSANDLSVGRNPDEFLRIVDALQDGGLCPCSWHKGEATL</sequence>
<dbReference type="PANTHER" id="PTHR10681">
    <property type="entry name" value="THIOREDOXIN PEROXIDASE"/>
    <property type="match status" value="1"/>
</dbReference>
<evidence type="ECO:0000256" key="6">
    <source>
        <dbReference type="ARBA" id="ARBA00023002"/>
    </source>
</evidence>
<accession>A0ABN8WET0</accession>
<feature type="domain" description="Thioredoxin" evidence="10">
    <location>
        <begin position="6"/>
        <end position="171"/>
    </location>
</feature>
<protein>
    <recommendedName>
        <fullName evidence="3">Alkyl hydroperoxide reductase C</fullName>
        <ecNumber evidence="2">1.11.1.26</ecNumber>
    </recommendedName>
    <alternativeName>
        <fullName evidence="8">Peroxiredoxin</fullName>
    </alternativeName>
</protein>
<evidence type="ECO:0000256" key="2">
    <source>
        <dbReference type="ARBA" id="ARBA00013021"/>
    </source>
</evidence>
<comment type="catalytic activity">
    <reaction evidence="9">
        <text>a hydroperoxide + NADH + H(+) = an alcohol + NAD(+) + H2O</text>
        <dbReference type="Rhea" id="RHEA:62628"/>
        <dbReference type="ChEBI" id="CHEBI:15377"/>
        <dbReference type="ChEBI" id="CHEBI:15378"/>
        <dbReference type="ChEBI" id="CHEBI:30879"/>
        <dbReference type="ChEBI" id="CHEBI:35924"/>
        <dbReference type="ChEBI" id="CHEBI:57540"/>
        <dbReference type="ChEBI" id="CHEBI:57945"/>
        <dbReference type="EC" id="1.11.1.26"/>
    </reaction>
</comment>
<keyword evidence="4" id="KW-0575">Peroxidase</keyword>
<keyword evidence="6" id="KW-0560">Oxidoreductase</keyword>
<dbReference type="EC" id="1.11.1.26" evidence="2"/>
<dbReference type="EMBL" id="CAMXCH010000002">
    <property type="protein sequence ID" value="CAI3942679.1"/>
    <property type="molecule type" value="Genomic_DNA"/>
</dbReference>
<evidence type="ECO:0000313" key="12">
    <source>
        <dbReference type="Proteomes" id="UP001154272"/>
    </source>
</evidence>
<dbReference type="Gene3D" id="3.40.30.10">
    <property type="entry name" value="Glutaredoxin"/>
    <property type="match status" value="1"/>
</dbReference>
<dbReference type="PANTHER" id="PTHR10681:SF121">
    <property type="entry name" value="ALKYL HYDROPEROXIDE REDUCTASE C"/>
    <property type="match status" value="1"/>
</dbReference>
<keyword evidence="5" id="KW-0049">Antioxidant</keyword>